<dbReference type="Pfam" id="PF00370">
    <property type="entry name" value="FGGY_N"/>
    <property type="match status" value="1"/>
</dbReference>
<dbReference type="PANTHER" id="PTHR43095:SF6">
    <property type="entry name" value="XYLULOSE KINASE"/>
    <property type="match status" value="1"/>
</dbReference>
<dbReference type="PROSITE" id="PS00933">
    <property type="entry name" value="FGGY_KINASES_1"/>
    <property type="match status" value="1"/>
</dbReference>
<evidence type="ECO:0000256" key="5">
    <source>
        <dbReference type="ARBA" id="ARBA00022777"/>
    </source>
</evidence>
<dbReference type="GO" id="GO:0004856">
    <property type="term" value="F:D-xylulokinase activity"/>
    <property type="evidence" value="ECO:0007669"/>
    <property type="project" value="UniProtKB-EC"/>
</dbReference>
<gene>
    <name evidence="8 9 12" type="primary">xylB</name>
    <name evidence="12" type="ORF">V6X64_03595</name>
</gene>
<evidence type="ECO:0000256" key="2">
    <source>
        <dbReference type="ARBA" id="ARBA00022629"/>
    </source>
</evidence>
<keyword evidence="4 8" id="KW-0547">Nucleotide-binding</keyword>
<dbReference type="Gene3D" id="3.30.420.40">
    <property type="match status" value="2"/>
</dbReference>
<dbReference type="InterPro" id="IPR018483">
    <property type="entry name" value="Carb_kinase_FGGY_CS"/>
</dbReference>
<keyword evidence="5 8" id="KW-0418">Kinase</keyword>
<dbReference type="PIRSF" id="PIRSF000538">
    <property type="entry name" value="GlpK"/>
    <property type="match status" value="1"/>
</dbReference>
<dbReference type="Pfam" id="PF02782">
    <property type="entry name" value="FGGY_C"/>
    <property type="match status" value="1"/>
</dbReference>
<feature type="domain" description="Carbohydrate kinase FGGY N-terminal" evidence="10">
    <location>
        <begin position="8"/>
        <end position="247"/>
    </location>
</feature>
<proteinExistence type="inferred from homology"/>
<evidence type="ECO:0000256" key="6">
    <source>
        <dbReference type="ARBA" id="ARBA00022840"/>
    </source>
</evidence>
<keyword evidence="7 8" id="KW-0119">Carbohydrate metabolism</keyword>
<dbReference type="PANTHER" id="PTHR43095">
    <property type="entry name" value="SUGAR KINASE"/>
    <property type="match status" value="1"/>
</dbReference>
<dbReference type="Proteomes" id="UP001556653">
    <property type="component" value="Unassembled WGS sequence"/>
</dbReference>
<feature type="site" description="Important for activity" evidence="8">
    <location>
        <position position="12"/>
    </location>
</feature>
<protein>
    <recommendedName>
        <fullName evidence="8 9">Xylulose kinase</fullName>
        <shortName evidence="8 9">Xylulokinase</shortName>
        <ecNumber evidence="8 9">2.7.1.17</ecNumber>
    </recommendedName>
</protein>
<dbReference type="NCBIfam" id="TIGR01312">
    <property type="entry name" value="XylB"/>
    <property type="match status" value="1"/>
</dbReference>
<dbReference type="InterPro" id="IPR000577">
    <property type="entry name" value="Carb_kinase_FGGY"/>
</dbReference>
<evidence type="ECO:0000259" key="11">
    <source>
        <dbReference type="Pfam" id="PF02782"/>
    </source>
</evidence>
<evidence type="ECO:0000313" key="12">
    <source>
        <dbReference type="EMBL" id="MEX0386081.1"/>
    </source>
</evidence>
<dbReference type="InterPro" id="IPR018484">
    <property type="entry name" value="FGGY_N"/>
</dbReference>
<evidence type="ECO:0000256" key="4">
    <source>
        <dbReference type="ARBA" id="ARBA00022741"/>
    </source>
</evidence>
<comment type="function">
    <text evidence="8">Catalyzes the phosphorylation of D-xylulose to D-xylulose 5-phosphate.</text>
</comment>
<comment type="caution">
    <text evidence="12">The sequence shown here is derived from an EMBL/GenBank/DDBJ whole genome shotgun (WGS) entry which is preliminary data.</text>
</comment>
<evidence type="ECO:0000256" key="3">
    <source>
        <dbReference type="ARBA" id="ARBA00022679"/>
    </source>
</evidence>
<dbReference type="InterPro" id="IPR006000">
    <property type="entry name" value="Xylulokinase"/>
</dbReference>
<organism evidence="12 13">
    <name type="scientific">Spiribacter onubensis</name>
    <dbReference type="NCBI Taxonomy" id="3122420"/>
    <lineage>
        <taxon>Bacteria</taxon>
        <taxon>Pseudomonadati</taxon>
        <taxon>Pseudomonadota</taxon>
        <taxon>Gammaproteobacteria</taxon>
        <taxon>Chromatiales</taxon>
        <taxon>Ectothiorhodospiraceae</taxon>
        <taxon>Spiribacter</taxon>
    </lineage>
</organism>
<dbReference type="CDD" id="cd07808">
    <property type="entry name" value="ASKHA_NBD_FGGY_EcXK-like"/>
    <property type="match status" value="1"/>
</dbReference>
<comment type="catalytic activity">
    <reaction evidence="8 9">
        <text>D-xylulose + ATP = D-xylulose 5-phosphate + ADP + H(+)</text>
        <dbReference type="Rhea" id="RHEA:10964"/>
        <dbReference type="ChEBI" id="CHEBI:15378"/>
        <dbReference type="ChEBI" id="CHEBI:17140"/>
        <dbReference type="ChEBI" id="CHEBI:30616"/>
        <dbReference type="ChEBI" id="CHEBI:57737"/>
        <dbReference type="ChEBI" id="CHEBI:456216"/>
        <dbReference type="EC" id="2.7.1.17"/>
    </reaction>
</comment>
<feature type="active site" description="Proton acceptor" evidence="8">
    <location>
        <position position="241"/>
    </location>
</feature>
<dbReference type="HAMAP" id="MF_02220">
    <property type="entry name" value="XylB"/>
    <property type="match status" value="1"/>
</dbReference>
<feature type="domain" description="Carbohydrate kinase FGGY C-terminal" evidence="11">
    <location>
        <begin position="258"/>
        <end position="441"/>
    </location>
</feature>
<dbReference type="InterPro" id="IPR043129">
    <property type="entry name" value="ATPase_NBD"/>
</dbReference>
<sequence length="491" mass="51895">MNDTQPIFLGLDLGSSAVKAVAARNHSVIAQASAELSIQSCRPGWSEQCPDDWINAAAVACRAVVDELGSEVSLVAGVGLSGQMHGATVLDAHGQPLRPCILWNDSRSAPECRVLEERLPGLAMRAGVPPMPGFTAPKLLWIARHEPELYARIRHILLPKDYLGLWLHGELVTDRSDAAGTLWLDEARGDWDRELCEISATDPAWLPSIHPGTARVGGLRSEAAKACGLPAGLSVFAGGGDAATGAVSIGATRPGRGFVSLGTSGQLFLCTDGYRPNPARMVHAFAHTLPDTHYQMACMLNGARPLAWYAEILGCPVAELVASAAEADRARAPIFLPYLTGERSPHADPYIRGAFFGLEDATRRAETAYAVMEAIAFTFADAAESFGESLDAAPHLLAVGGGTRSEALLQLIADCTGRRIGRSDGAEAGPALGAALLAAVGAGAMDQTELARSPDVTLWLEPGEEDALIADRLTRYRALYDALAPLSQPDR</sequence>
<dbReference type="SUPFAM" id="SSF53067">
    <property type="entry name" value="Actin-like ATPase domain"/>
    <property type="match status" value="2"/>
</dbReference>
<dbReference type="InterPro" id="IPR018485">
    <property type="entry name" value="FGGY_C"/>
</dbReference>
<dbReference type="RefSeq" id="WP_367966560.1">
    <property type="nucleotide sequence ID" value="NZ_JBAKFJ010000001.1"/>
</dbReference>
<name>A0ABV3S7H2_9GAMM</name>
<evidence type="ECO:0000256" key="7">
    <source>
        <dbReference type="ARBA" id="ARBA00023277"/>
    </source>
</evidence>
<feature type="binding site" evidence="8">
    <location>
        <begin position="84"/>
        <end position="85"/>
    </location>
    <ligand>
        <name>substrate</name>
    </ligand>
</feature>
<comment type="similarity">
    <text evidence="1 8 9">Belongs to the FGGY kinase family.</text>
</comment>
<dbReference type="EMBL" id="JBAKFJ010000001">
    <property type="protein sequence ID" value="MEX0386081.1"/>
    <property type="molecule type" value="Genomic_DNA"/>
</dbReference>
<dbReference type="InterPro" id="IPR050406">
    <property type="entry name" value="FGGY_Carb_Kinase"/>
</dbReference>
<evidence type="ECO:0000256" key="9">
    <source>
        <dbReference type="RuleBase" id="RU364073"/>
    </source>
</evidence>
<evidence type="ECO:0000313" key="13">
    <source>
        <dbReference type="Proteomes" id="UP001556653"/>
    </source>
</evidence>
<keyword evidence="3 8" id="KW-0808">Transferase</keyword>
<evidence type="ECO:0000256" key="8">
    <source>
        <dbReference type="HAMAP-Rule" id="MF_02220"/>
    </source>
</evidence>
<accession>A0ABV3S7H2</accession>
<reference evidence="12 13" key="1">
    <citation type="submission" date="2024-02" db="EMBL/GenBank/DDBJ databases">
        <title>New especies of Spiribacter isolated from saline water.</title>
        <authorList>
            <person name="Leon M.J."/>
            <person name="De La Haba R."/>
            <person name="Sanchez-Porro C."/>
            <person name="Ventosa A."/>
        </authorList>
    </citation>
    <scope>NUCLEOTIDE SEQUENCE [LARGE SCALE GENOMIC DNA]</scope>
    <source>
        <strain evidence="13">ag22IC4-227</strain>
    </source>
</reference>
<keyword evidence="13" id="KW-1185">Reference proteome</keyword>
<keyword evidence="2 8" id="KW-0859">Xylose metabolism</keyword>
<keyword evidence="6 8" id="KW-0067">ATP-binding</keyword>
<evidence type="ECO:0000256" key="1">
    <source>
        <dbReference type="ARBA" id="ARBA00009156"/>
    </source>
</evidence>
<evidence type="ECO:0000259" key="10">
    <source>
        <dbReference type="Pfam" id="PF00370"/>
    </source>
</evidence>
<dbReference type="EC" id="2.7.1.17" evidence="8 9"/>